<reference evidence="2 3" key="1">
    <citation type="journal article" date="2015" name="Antonie Van Leeuwenhoek">
        <title>Pseudooceanicola atlanticus gen. nov. sp. nov., isolated from surface seawater of the Atlantic Ocean and reclassification of Oceanicola batsensis, Oceanicola marinus, Oceanicola nitratireducens, Oceanicola nanhaiensis, Oceanicola antarcticus and Oceanicola flagellatus, as Pseudooceanicola batsensis comb. nov., Pseudooceanicola marinus comb. nov., Pseudooceanicola nitratireducens comb. nov., Pseudooceanicola nanhaiensis comb. nov., Pseudooceanicola antarcticus comb. nov., and Pseudooceanicola flagellatus comb. nov.</title>
        <authorList>
            <person name="Lai Q."/>
            <person name="Li G."/>
            <person name="Liu X."/>
            <person name="Du Y."/>
            <person name="Sun F."/>
            <person name="Shao Z."/>
        </authorList>
    </citation>
    <scope>NUCLEOTIDE SEQUENCE [LARGE SCALE GENOMIC DNA]</scope>
    <source>
        <strain evidence="2 3">22II-s11g</strain>
    </source>
</reference>
<dbReference type="Pfam" id="PF13302">
    <property type="entry name" value="Acetyltransf_3"/>
    <property type="match status" value="1"/>
</dbReference>
<proteinExistence type="predicted"/>
<sequence>MTIPVPRLETERLILRGPEGRDFDAIRDFAMDAERTRFVGGAAANEFEVWNGFMRSIGHWMWHGYGFWILEEKETGQTVGRVGILNHLGWPEPEIGWHAFATGEGRGLVHEAAIAIRSCAAHQLGLDRLISQIHPENRRSRALAERLGAVEERATFLLDEPCLIYRHPSAIGGAA</sequence>
<accession>A0A0A0E9L4</accession>
<feature type="domain" description="N-acetyltransferase" evidence="1">
    <location>
        <begin position="12"/>
        <end position="149"/>
    </location>
</feature>
<evidence type="ECO:0000313" key="2">
    <source>
        <dbReference type="EMBL" id="KGM47159.1"/>
    </source>
</evidence>
<dbReference type="PANTHER" id="PTHR43792">
    <property type="entry name" value="GNAT FAMILY, PUTATIVE (AFU_ORTHOLOGUE AFUA_3G00765)-RELATED-RELATED"/>
    <property type="match status" value="1"/>
</dbReference>
<dbReference type="AlphaFoldDB" id="A0A0A0E9L4"/>
<dbReference type="PANTHER" id="PTHR43792:SF1">
    <property type="entry name" value="N-ACETYLTRANSFERASE DOMAIN-CONTAINING PROTEIN"/>
    <property type="match status" value="1"/>
</dbReference>
<keyword evidence="3" id="KW-1185">Reference proteome</keyword>
<evidence type="ECO:0000313" key="3">
    <source>
        <dbReference type="Proteomes" id="UP000030004"/>
    </source>
</evidence>
<gene>
    <name evidence="2" type="ORF">ATO9_20215</name>
</gene>
<protein>
    <submittedName>
        <fullName evidence="2">Acetyltransferase</fullName>
    </submittedName>
</protein>
<organism evidence="2 3">
    <name type="scientific">Pseudooceanicola atlanticus</name>
    <dbReference type="NCBI Taxonomy" id="1461694"/>
    <lineage>
        <taxon>Bacteria</taxon>
        <taxon>Pseudomonadati</taxon>
        <taxon>Pseudomonadota</taxon>
        <taxon>Alphaproteobacteria</taxon>
        <taxon>Rhodobacterales</taxon>
        <taxon>Paracoccaceae</taxon>
        <taxon>Pseudooceanicola</taxon>
    </lineage>
</organism>
<dbReference type="Proteomes" id="UP000030004">
    <property type="component" value="Unassembled WGS sequence"/>
</dbReference>
<name>A0A0A0E9L4_9RHOB</name>
<keyword evidence="2" id="KW-0808">Transferase</keyword>
<dbReference type="eggNOG" id="COG1670">
    <property type="taxonomic scope" value="Bacteria"/>
</dbReference>
<dbReference type="STRING" id="1461694.ATO9_20215"/>
<dbReference type="SUPFAM" id="SSF55729">
    <property type="entry name" value="Acyl-CoA N-acyltransferases (Nat)"/>
    <property type="match status" value="1"/>
</dbReference>
<dbReference type="InterPro" id="IPR051531">
    <property type="entry name" value="N-acetyltransferase"/>
</dbReference>
<dbReference type="GO" id="GO:0016747">
    <property type="term" value="F:acyltransferase activity, transferring groups other than amino-acyl groups"/>
    <property type="evidence" value="ECO:0007669"/>
    <property type="project" value="InterPro"/>
</dbReference>
<dbReference type="InterPro" id="IPR000182">
    <property type="entry name" value="GNAT_dom"/>
</dbReference>
<comment type="caution">
    <text evidence="2">The sequence shown here is derived from an EMBL/GenBank/DDBJ whole genome shotgun (WGS) entry which is preliminary data.</text>
</comment>
<dbReference type="InterPro" id="IPR016181">
    <property type="entry name" value="Acyl_CoA_acyltransferase"/>
</dbReference>
<evidence type="ECO:0000259" key="1">
    <source>
        <dbReference type="Pfam" id="PF13302"/>
    </source>
</evidence>
<dbReference type="Gene3D" id="3.40.630.30">
    <property type="match status" value="1"/>
</dbReference>
<dbReference type="EMBL" id="AQQX01000014">
    <property type="protein sequence ID" value="KGM47159.1"/>
    <property type="molecule type" value="Genomic_DNA"/>
</dbReference>